<dbReference type="RefSeq" id="WP_146920983.1">
    <property type="nucleotide sequence ID" value="NZ_CP042430.1"/>
</dbReference>
<reference evidence="10 11" key="1">
    <citation type="journal article" date="2018" name="J. Microbiol.">
        <title>Baekduia soli gen. nov., sp. nov., a novel bacterium isolated from the soil of Baekdu Mountain and proposal of a novel family name, Baekduiaceae fam. nov.</title>
        <authorList>
            <person name="An D.S."/>
            <person name="Siddiqi M.Z."/>
            <person name="Kim K.H."/>
            <person name="Yu H.S."/>
            <person name="Im W.T."/>
        </authorList>
    </citation>
    <scope>NUCLEOTIDE SEQUENCE [LARGE SCALE GENOMIC DNA]</scope>
    <source>
        <strain evidence="10 11">BR7-21</strain>
    </source>
</reference>
<feature type="active site" description="Proton acceptor" evidence="8">
    <location>
        <position position="65"/>
    </location>
</feature>
<keyword evidence="2 8" id="KW-0819">tRNA processing</keyword>
<dbReference type="GO" id="GO:0042781">
    <property type="term" value="F:3'-tRNA processing endoribonuclease activity"/>
    <property type="evidence" value="ECO:0007669"/>
    <property type="project" value="UniProtKB-UniRule"/>
</dbReference>
<comment type="similarity">
    <text evidence="8">Belongs to the RNase Z family.</text>
</comment>
<keyword evidence="4 8" id="KW-0479">Metal-binding</keyword>
<feature type="binding site" evidence="8">
    <location>
        <position position="65"/>
    </location>
    <ligand>
        <name>Zn(2+)</name>
        <dbReference type="ChEBI" id="CHEBI:29105"/>
        <label>2</label>
        <note>catalytic</note>
    </ligand>
</feature>
<feature type="binding site" evidence="8">
    <location>
        <position position="63"/>
    </location>
    <ligand>
        <name>Zn(2+)</name>
        <dbReference type="ChEBI" id="CHEBI:29105"/>
        <label>1</label>
        <note>catalytic</note>
    </ligand>
</feature>
<dbReference type="OrthoDB" id="9800940at2"/>
<dbReference type="InterPro" id="IPR036866">
    <property type="entry name" value="RibonucZ/Hydroxyglut_hydro"/>
</dbReference>
<dbReference type="Proteomes" id="UP000321805">
    <property type="component" value="Chromosome"/>
</dbReference>
<dbReference type="SMART" id="SM00849">
    <property type="entry name" value="Lactamase_B"/>
    <property type="match status" value="1"/>
</dbReference>
<evidence type="ECO:0000256" key="7">
    <source>
        <dbReference type="ARBA" id="ARBA00022833"/>
    </source>
</evidence>
<organism evidence="10 11">
    <name type="scientific">Baekduia soli</name>
    <dbReference type="NCBI Taxonomy" id="496014"/>
    <lineage>
        <taxon>Bacteria</taxon>
        <taxon>Bacillati</taxon>
        <taxon>Actinomycetota</taxon>
        <taxon>Thermoleophilia</taxon>
        <taxon>Solirubrobacterales</taxon>
        <taxon>Baekduiaceae</taxon>
        <taxon>Baekduia</taxon>
    </lineage>
</organism>
<evidence type="ECO:0000256" key="5">
    <source>
        <dbReference type="ARBA" id="ARBA00022759"/>
    </source>
</evidence>
<dbReference type="Pfam" id="PF12706">
    <property type="entry name" value="Lactamase_B_2"/>
    <property type="match status" value="1"/>
</dbReference>
<dbReference type="NCBIfam" id="TIGR02651">
    <property type="entry name" value="RNase_Z"/>
    <property type="match status" value="1"/>
</dbReference>
<comment type="catalytic activity">
    <reaction evidence="8">
        <text>Endonucleolytic cleavage of RNA, removing extra 3' nucleotides from tRNA precursor, generating 3' termini of tRNAs. A 3'-hydroxy group is left at the tRNA terminus and a 5'-phosphoryl group is left at the trailer molecule.</text>
        <dbReference type="EC" id="3.1.26.11"/>
    </reaction>
</comment>
<name>A0A5B8U737_9ACTN</name>
<evidence type="ECO:0000313" key="10">
    <source>
        <dbReference type="EMBL" id="QEC48914.1"/>
    </source>
</evidence>
<protein>
    <recommendedName>
        <fullName evidence="8">Ribonuclease Z</fullName>
        <shortName evidence="8">RNase Z</shortName>
        <ecNumber evidence="8">3.1.26.11</ecNumber>
    </recommendedName>
    <alternativeName>
        <fullName evidence="8">tRNA 3 endonuclease</fullName>
    </alternativeName>
    <alternativeName>
        <fullName evidence="8">tRNase Z</fullName>
    </alternativeName>
</protein>
<evidence type="ECO:0000256" key="8">
    <source>
        <dbReference type="HAMAP-Rule" id="MF_01818"/>
    </source>
</evidence>
<dbReference type="EMBL" id="CP042430">
    <property type="protein sequence ID" value="QEC48914.1"/>
    <property type="molecule type" value="Genomic_DNA"/>
</dbReference>
<dbReference type="PANTHER" id="PTHR46018:SF2">
    <property type="entry name" value="ZINC PHOSPHODIESTERASE ELAC PROTEIN 1"/>
    <property type="match status" value="1"/>
</dbReference>
<comment type="subunit">
    <text evidence="1 8">Homodimer.</text>
</comment>
<dbReference type="EC" id="3.1.26.11" evidence="8"/>
<feature type="binding site" evidence="8">
    <location>
        <position position="61"/>
    </location>
    <ligand>
        <name>Zn(2+)</name>
        <dbReference type="ChEBI" id="CHEBI:29105"/>
        <label>1</label>
        <note>catalytic</note>
    </ligand>
</feature>
<sequence length="323" mass="35234">MDLSLFFAGTAGSVPTARRGLPATLVRCGSDKLLIDCGEGTQRQLVRSVGLPEITEVLLTHLHVDHWLGLPGMLKSFELRDRTTPLTVYGPPGTVALMDAMRRTVFGRLRYRFRVVDLEPDAIVEFGDYEIHALRVRHRGEAYGYALIEQDRPGRFDAARAAELGVAPGPDFGRLQRGEAVGAVTPEQVVGEARRGRTIVFSGDTAPCDMVRVAAHGADVLVHEATFTSQERERAQQTGHSTARQAAELAAEAGVGLLVLTHISTRYAGGEIRDEARSVFPRTEVARDFDLVDVPFPEKGDPELHRWDPRRARVLADAGPGGA</sequence>
<accession>A0A5B8U737</accession>
<proteinExistence type="inferred from homology"/>
<dbReference type="SUPFAM" id="SSF56281">
    <property type="entry name" value="Metallo-hydrolase/oxidoreductase"/>
    <property type="match status" value="1"/>
</dbReference>
<dbReference type="CDD" id="cd07717">
    <property type="entry name" value="RNaseZ_ZiPD-like_MBL-fold"/>
    <property type="match status" value="1"/>
</dbReference>
<keyword evidence="11" id="KW-1185">Reference proteome</keyword>
<gene>
    <name evidence="8 10" type="primary">rnz</name>
    <name evidence="10" type="ORF">FSW04_15915</name>
</gene>
<keyword evidence="3 8" id="KW-0540">Nuclease</keyword>
<evidence type="ECO:0000256" key="1">
    <source>
        <dbReference type="ARBA" id="ARBA00011738"/>
    </source>
</evidence>
<dbReference type="KEGG" id="bsol:FSW04_15915"/>
<evidence type="ECO:0000313" key="11">
    <source>
        <dbReference type="Proteomes" id="UP000321805"/>
    </source>
</evidence>
<dbReference type="AlphaFoldDB" id="A0A5B8U737"/>
<keyword evidence="6 8" id="KW-0378">Hydrolase</keyword>
<keyword evidence="7 8" id="KW-0862">Zinc</keyword>
<dbReference type="NCBIfam" id="NF000801">
    <property type="entry name" value="PRK00055.1-3"/>
    <property type="match status" value="1"/>
</dbReference>
<dbReference type="HAMAP" id="MF_01818">
    <property type="entry name" value="RNase_Z_BN"/>
    <property type="match status" value="1"/>
</dbReference>
<evidence type="ECO:0000259" key="9">
    <source>
        <dbReference type="SMART" id="SM00849"/>
    </source>
</evidence>
<evidence type="ECO:0000256" key="6">
    <source>
        <dbReference type="ARBA" id="ARBA00022801"/>
    </source>
</evidence>
<feature type="binding site" evidence="8">
    <location>
        <position position="204"/>
    </location>
    <ligand>
        <name>Zn(2+)</name>
        <dbReference type="ChEBI" id="CHEBI:29105"/>
        <label>2</label>
        <note>catalytic</note>
    </ligand>
</feature>
<keyword evidence="5 8" id="KW-0255">Endonuclease</keyword>
<feature type="binding site" evidence="8">
    <location>
        <position position="204"/>
    </location>
    <ligand>
        <name>Zn(2+)</name>
        <dbReference type="ChEBI" id="CHEBI:29105"/>
        <label>1</label>
        <note>catalytic</note>
    </ligand>
</feature>
<feature type="domain" description="Metallo-beta-lactamase" evidence="9">
    <location>
        <begin position="20"/>
        <end position="240"/>
    </location>
</feature>
<evidence type="ECO:0000256" key="2">
    <source>
        <dbReference type="ARBA" id="ARBA00022694"/>
    </source>
</evidence>
<dbReference type="GO" id="GO:0008270">
    <property type="term" value="F:zinc ion binding"/>
    <property type="evidence" value="ECO:0007669"/>
    <property type="project" value="UniProtKB-UniRule"/>
</dbReference>
<comment type="function">
    <text evidence="8">Zinc phosphodiesterase, which displays some tRNA 3'-processing endonuclease activity. Probably involved in tRNA maturation, by removing a 3'-trailer from precursor tRNA.</text>
</comment>
<evidence type="ECO:0000256" key="3">
    <source>
        <dbReference type="ARBA" id="ARBA00022722"/>
    </source>
</evidence>
<dbReference type="Gene3D" id="3.60.15.10">
    <property type="entry name" value="Ribonuclease Z/Hydroxyacylglutathione hydrolase-like"/>
    <property type="match status" value="1"/>
</dbReference>
<evidence type="ECO:0000256" key="4">
    <source>
        <dbReference type="ARBA" id="ARBA00022723"/>
    </source>
</evidence>
<dbReference type="InterPro" id="IPR001279">
    <property type="entry name" value="Metallo-B-lactamas"/>
</dbReference>
<dbReference type="PANTHER" id="PTHR46018">
    <property type="entry name" value="ZINC PHOSPHODIESTERASE ELAC PROTEIN 1"/>
    <property type="match status" value="1"/>
</dbReference>
<feature type="binding site" evidence="8">
    <location>
        <position position="262"/>
    </location>
    <ligand>
        <name>Zn(2+)</name>
        <dbReference type="ChEBI" id="CHEBI:29105"/>
        <label>2</label>
        <note>catalytic</note>
    </ligand>
</feature>
<dbReference type="InterPro" id="IPR013471">
    <property type="entry name" value="RNase_Z/BN"/>
</dbReference>
<feature type="binding site" evidence="8">
    <location>
        <position position="66"/>
    </location>
    <ligand>
        <name>Zn(2+)</name>
        <dbReference type="ChEBI" id="CHEBI:29105"/>
        <label>2</label>
        <note>catalytic</note>
    </ligand>
</feature>
<feature type="binding site" evidence="8">
    <location>
        <position position="138"/>
    </location>
    <ligand>
        <name>Zn(2+)</name>
        <dbReference type="ChEBI" id="CHEBI:29105"/>
        <label>1</label>
        <note>catalytic</note>
    </ligand>
</feature>
<comment type="cofactor">
    <cofactor evidence="8">
        <name>Zn(2+)</name>
        <dbReference type="ChEBI" id="CHEBI:29105"/>
    </cofactor>
    <text evidence="8">Binds 2 Zn(2+) ions.</text>
</comment>